<keyword evidence="5" id="KW-0963">Cytoplasm</keyword>
<dbReference type="Proteomes" id="UP001348817">
    <property type="component" value="Chromosome"/>
</dbReference>
<dbReference type="GO" id="GO:0009103">
    <property type="term" value="P:lipopolysaccharide biosynthetic process"/>
    <property type="evidence" value="ECO:0007669"/>
    <property type="project" value="UniProtKB-UniRule"/>
</dbReference>
<dbReference type="InterPro" id="IPR004528">
    <property type="entry name" value="KdsB"/>
</dbReference>
<evidence type="ECO:0000256" key="1">
    <source>
        <dbReference type="ARBA" id="ARBA00004370"/>
    </source>
</evidence>
<dbReference type="GO" id="GO:0005829">
    <property type="term" value="C:cytosol"/>
    <property type="evidence" value="ECO:0007669"/>
    <property type="project" value="TreeGrafter"/>
</dbReference>
<dbReference type="InterPro" id="IPR003329">
    <property type="entry name" value="Cytidylyl_trans"/>
</dbReference>
<comment type="subcellular location">
    <subcellularLocation>
        <location evidence="5">Cytoplasm</location>
    </subcellularLocation>
    <subcellularLocation>
        <location evidence="1">Membrane</location>
    </subcellularLocation>
</comment>
<comment type="catalytic activity">
    <reaction evidence="5">
        <text>3-deoxy-alpha-D-manno-oct-2-ulosonate + CTP = CMP-3-deoxy-beta-D-manno-octulosonate + diphosphate</text>
        <dbReference type="Rhea" id="RHEA:23448"/>
        <dbReference type="ChEBI" id="CHEBI:33019"/>
        <dbReference type="ChEBI" id="CHEBI:37563"/>
        <dbReference type="ChEBI" id="CHEBI:85986"/>
        <dbReference type="ChEBI" id="CHEBI:85987"/>
        <dbReference type="EC" id="2.7.7.38"/>
    </reaction>
</comment>
<dbReference type="FunFam" id="3.90.550.10:FF:000011">
    <property type="entry name" value="3-deoxy-manno-octulosonate cytidylyltransferase"/>
    <property type="match status" value="1"/>
</dbReference>
<reference evidence="6 7" key="1">
    <citation type="submission" date="2021-12" db="EMBL/GenBank/DDBJ databases">
        <title>Genome sequencing of bacteria with rrn-lacking chromosome and rrn-plasmid.</title>
        <authorList>
            <person name="Anda M."/>
            <person name="Iwasaki W."/>
        </authorList>
    </citation>
    <scope>NUCLEOTIDE SEQUENCE [LARGE SCALE GENOMIC DNA]</scope>
    <source>
        <strain evidence="6 7">DSM 100852</strain>
    </source>
</reference>
<accession>A0AAU9CRQ7</accession>
<evidence type="ECO:0000256" key="2">
    <source>
        <dbReference type="ARBA" id="ARBA00022679"/>
    </source>
</evidence>
<comment type="function">
    <text evidence="5">Activates KDO (a required 8-carbon sugar) for incorporation into bacterial lipopolysaccharide in Gram-negative bacteria.</text>
</comment>
<comment type="pathway">
    <text evidence="5">Nucleotide-sugar biosynthesis; CMP-3-deoxy-D-manno-octulosonate biosynthesis; CMP-3-deoxy-D-manno-octulosonate from 3-deoxy-D-manno-octulosonate and CTP: step 1/1.</text>
</comment>
<dbReference type="Gene3D" id="3.90.550.10">
    <property type="entry name" value="Spore Coat Polysaccharide Biosynthesis Protein SpsA, Chain A"/>
    <property type="match status" value="1"/>
</dbReference>
<dbReference type="PANTHER" id="PTHR42866:SF2">
    <property type="entry name" value="3-DEOXY-MANNO-OCTULOSONATE CYTIDYLYLTRANSFERASE, MITOCHONDRIAL"/>
    <property type="match status" value="1"/>
</dbReference>
<dbReference type="NCBIfam" id="NF003952">
    <property type="entry name" value="PRK05450.1-5"/>
    <property type="match status" value="1"/>
</dbReference>
<dbReference type="HAMAP" id="MF_00057">
    <property type="entry name" value="KdsB"/>
    <property type="match status" value="1"/>
</dbReference>
<evidence type="ECO:0000256" key="3">
    <source>
        <dbReference type="ARBA" id="ARBA00022695"/>
    </source>
</evidence>
<dbReference type="GO" id="GO:0033468">
    <property type="term" value="P:CMP-keto-3-deoxy-D-manno-octulosonic acid biosynthetic process"/>
    <property type="evidence" value="ECO:0007669"/>
    <property type="project" value="UniProtKB-UniRule"/>
</dbReference>
<sequence>MSNKTVVVIPARLLSSRLPRKVILDLAGKPVVQWVYEKAMRAQGVDAVYIATDSEEVAQVCREFTDNVIMTRADHQSGTDRIAEAAEHIDADVVINVQGDEPLIDPEIISELANSFEGSDQSMGSVMTPLHDAHEVLNPNVVKVVTDRNGYALYFSRSPIPYARDAFETLREGVIPEGFQYHKHLGIYGYRKDFLLDYNKMEPTSLETSEKLEQLRALQNGHRIRMIETDYDCVGIDTAEDLEKARKLALETDNFATENR</sequence>
<evidence type="ECO:0000256" key="5">
    <source>
        <dbReference type="HAMAP-Rule" id="MF_00057"/>
    </source>
</evidence>
<dbReference type="GO" id="GO:0016020">
    <property type="term" value="C:membrane"/>
    <property type="evidence" value="ECO:0007669"/>
    <property type="project" value="UniProtKB-SubCell"/>
</dbReference>
<keyword evidence="2 5" id="KW-0808">Transferase</keyword>
<dbReference type="NCBIfam" id="TIGR00466">
    <property type="entry name" value="kdsB"/>
    <property type="match status" value="1"/>
</dbReference>
<dbReference type="EC" id="2.7.7.38" evidence="5"/>
<protein>
    <recommendedName>
        <fullName evidence="5">3-deoxy-manno-octulosonate cytidylyltransferase</fullName>
        <ecNumber evidence="5">2.7.7.38</ecNumber>
    </recommendedName>
    <alternativeName>
        <fullName evidence="5">CMP-2-keto-3-deoxyoctulosonic acid synthase</fullName>
        <shortName evidence="5">CKS</shortName>
        <shortName evidence="5">CMP-KDO synthase</shortName>
    </alternativeName>
</protein>
<dbReference type="InterPro" id="IPR029044">
    <property type="entry name" value="Nucleotide-diphossugar_trans"/>
</dbReference>
<evidence type="ECO:0000313" key="6">
    <source>
        <dbReference type="EMBL" id="BDD10788.1"/>
    </source>
</evidence>
<keyword evidence="3 5" id="KW-0548">Nucleotidyltransferase</keyword>
<organism evidence="6 7">
    <name type="scientific">Fulvitalea axinellae</name>
    <dbReference type="NCBI Taxonomy" id="1182444"/>
    <lineage>
        <taxon>Bacteria</taxon>
        <taxon>Pseudomonadati</taxon>
        <taxon>Bacteroidota</taxon>
        <taxon>Cytophagia</taxon>
        <taxon>Cytophagales</taxon>
        <taxon>Persicobacteraceae</taxon>
        <taxon>Fulvitalea</taxon>
    </lineage>
</organism>
<dbReference type="KEGG" id="fax:FUAX_32200"/>
<dbReference type="NCBIfam" id="NF009905">
    <property type="entry name" value="PRK13368.1"/>
    <property type="match status" value="1"/>
</dbReference>
<comment type="similarity">
    <text evidence="5">Belongs to the KdsB family.</text>
</comment>
<dbReference type="PANTHER" id="PTHR42866">
    <property type="entry name" value="3-DEOXY-MANNO-OCTULOSONATE CYTIDYLYLTRANSFERASE"/>
    <property type="match status" value="1"/>
</dbReference>
<dbReference type="RefSeq" id="WP_338392322.1">
    <property type="nucleotide sequence ID" value="NZ_AP025314.1"/>
</dbReference>
<keyword evidence="7" id="KW-1185">Reference proteome</keyword>
<dbReference type="EMBL" id="AP025314">
    <property type="protein sequence ID" value="BDD10788.1"/>
    <property type="molecule type" value="Genomic_DNA"/>
</dbReference>
<dbReference type="AlphaFoldDB" id="A0AAU9CRQ7"/>
<proteinExistence type="inferred from homology"/>
<dbReference type="SUPFAM" id="SSF53448">
    <property type="entry name" value="Nucleotide-diphospho-sugar transferases"/>
    <property type="match status" value="1"/>
</dbReference>
<dbReference type="CDD" id="cd02517">
    <property type="entry name" value="CMP-KDO-Synthetase"/>
    <property type="match status" value="1"/>
</dbReference>
<keyword evidence="4 5" id="KW-0448">Lipopolysaccharide biosynthesis</keyword>
<dbReference type="GO" id="GO:0008690">
    <property type="term" value="F:3-deoxy-manno-octulosonate cytidylyltransferase activity"/>
    <property type="evidence" value="ECO:0007669"/>
    <property type="project" value="UniProtKB-UniRule"/>
</dbReference>
<evidence type="ECO:0000256" key="4">
    <source>
        <dbReference type="ARBA" id="ARBA00022985"/>
    </source>
</evidence>
<gene>
    <name evidence="5 6" type="primary">kdsB</name>
    <name evidence="6" type="ORF">FUAX_32200</name>
</gene>
<dbReference type="Pfam" id="PF02348">
    <property type="entry name" value="CTP_transf_3"/>
    <property type="match status" value="1"/>
</dbReference>
<evidence type="ECO:0000313" key="7">
    <source>
        <dbReference type="Proteomes" id="UP001348817"/>
    </source>
</evidence>
<name>A0AAU9CRQ7_9BACT</name>